<dbReference type="EMBL" id="KP123433">
    <property type="protein sequence ID" value="AJK90566.1"/>
    <property type="molecule type" value="Genomic_DNA"/>
</dbReference>
<evidence type="ECO:0000256" key="1">
    <source>
        <dbReference type="ARBA" id="ARBA00008779"/>
    </source>
</evidence>
<comment type="similarity">
    <text evidence="1">Belongs to the sulfatase family.</text>
</comment>
<dbReference type="SMR" id="A0A0C5AQI9"/>
<dbReference type="PDBsum" id="6J66"/>
<keyword evidence="6" id="KW-0002">3D-structure</keyword>
<dbReference type="PDB" id="6J66">
    <property type="method" value="X-ray"/>
    <property type="resolution" value="1.95 A"/>
    <property type="chains" value="A/B=1-521"/>
</dbReference>
<feature type="binding site" evidence="6">
    <location>
        <position position="344"/>
    </location>
    <ligand>
        <name>Ca(2+)</name>
        <dbReference type="ChEBI" id="CHEBI:29108"/>
    </ligand>
</feature>
<keyword evidence="6" id="KW-0479">Metal-binding</keyword>
<dbReference type="PANTHER" id="PTHR42693:SF53">
    <property type="entry name" value="ENDO-4-O-SULFATASE"/>
    <property type="match status" value="1"/>
</dbReference>
<proteinExistence type="evidence at protein level"/>
<dbReference type="Pfam" id="PF00884">
    <property type="entry name" value="Sulfatase"/>
    <property type="match status" value="1"/>
</dbReference>
<feature type="binding site" evidence="6">
    <location>
        <position position="343"/>
    </location>
    <ligand>
        <name>Ca(2+)</name>
        <dbReference type="ChEBI" id="CHEBI:29108"/>
    </ligand>
</feature>
<dbReference type="PROSITE" id="PS51318">
    <property type="entry name" value="TAT"/>
    <property type="match status" value="1"/>
</dbReference>
<dbReference type="CDD" id="cd16034">
    <property type="entry name" value="sulfatase_like"/>
    <property type="match status" value="1"/>
</dbReference>
<dbReference type="InterPro" id="IPR000917">
    <property type="entry name" value="Sulfatase_N"/>
</dbReference>
<feature type="binding site" evidence="6">
    <location>
        <position position="96"/>
    </location>
    <ligand>
        <name>Ca(2+)</name>
        <dbReference type="ChEBI" id="CHEBI:29108"/>
    </ligand>
</feature>
<organism evidence="5">
    <name type="scientific">Vibrio sp. FC509</name>
    <dbReference type="NCBI Taxonomy" id="1540143"/>
    <lineage>
        <taxon>Bacteria</taxon>
        <taxon>Pseudomonadati</taxon>
        <taxon>Pseudomonadota</taxon>
        <taxon>Gammaproteobacteria</taxon>
        <taxon>Vibrionales</taxon>
        <taxon>Vibrionaceae</taxon>
        <taxon>Vibrio</taxon>
    </lineage>
</organism>
<dbReference type="GO" id="GO:0004065">
    <property type="term" value="F:arylsulfatase activity"/>
    <property type="evidence" value="ECO:0007669"/>
    <property type="project" value="TreeGrafter"/>
</dbReference>
<dbReference type="Gene3D" id="3.30.1120.10">
    <property type="match status" value="1"/>
</dbReference>
<evidence type="ECO:0000259" key="4">
    <source>
        <dbReference type="Pfam" id="PF00884"/>
    </source>
</evidence>
<keyword evidence="6" id="KW-0106">Calcium</keyword>
<dbReference type="PANTHER" id="PTHR42693">
    <property type="entry name" value="ARYLSULFATASE FAMILY MEMBER"/>
    <property type="match status" value="1"/>
</dbReference>
<feature type="signal peptide" evidence="3">
    <location>
        <begin position="1"/>
        <end position="19"/>
    </location>
</feature>
<dbReference type="InterPro" id="IPR017850">
    <property type="entry name" value="Alkaline_phosphatase_core_sf"/>
</dbReference>
<feature type="binding site" evidence="6">
    <location>
        <position position="56"/>
    </location>
    <ligand>
        <name>Ca(2+)</name>
        <dbReference type="ChEBI" id="CHEBI:29108"/>
    </ligand>
</feature>
<dbReference type="InterPro" id="IPR050738">
    <property type="entry name" value="Sulfatase"/>
</dbReference>
<accession>A0A0C5AQI9</accession>
<reference evidence="5" key="1">
    <citation type="journal article" date="2015" name="J. Biol. Chem.">
        <title>Cloning and characterization of a novel chondroitin sulfate/dermatan sulfate 4-O-Endosulfatase from a marine bacterium.</title>
        <authorList>
            <person name="Wang W."/>
            <person name="Han W."/>
            <person name="Cai X."/>
            <person name="Zheng X."/>
            <person name="Sugahara K."/>
            <person name="Li F."/>
        </authorList>
    </citation>
    <scope>NUCLEOTIDE SEQUENCE</scope>
    <source>
        <strain evidence="5">FC509</strain>
    </source>
</reference>
<evidence type="ECO:0000256" key="2">
    <source>
        <dbReference type="ARBA" id="ARBA00022801"/>
    </source>
</evidence>
<dbReference type="Gene3D" id="3.40.720.10">
    <property type="entry name" value="Alkaline Phosphatase, subunit A"/>
    <property type="match status" value="1"/>
</dbReference>
<evidence type="ECO:0000256" key="3">
    <source>
        <dbReference type="SAM" id="SignalP"/>
    </source>
</evidence>
<dbReference type="SUPFAM" id="SSF53649">
    <property type="entry name" value="Alkaline phosphatase-like"/>
    <property type="match status" value="1"/>
</dbReference>
<dbReference type="PROSITE" id="PS51257">
    <property type="entry name" value="PROKAR_LIPOPROTEIN"/>
    <property type="match status" value="1"/>
</dbReference>
<dbReference type="AlphaFoldDB" id="A0A0C5AQI9"/>
<keyword evidence="2" id="KW-0378">Hydrolase</keyword>
<keyword evidence="3" id="KW-0732">Signal</keyword>
<dbReference type="GO" id="GO:0046872">
    <property type="term" value="F:metal ion binding"/>
    <property type="evidence" value="ECO:0007669"/>
    <property type="project" value="UniProtKB-KW"/>
</dbReference>
<evidence type="ECO:0007829" key="6">
    <source>
        <dbReference type="PDB" id="6J66"/>
    </source>
</evidence>
<dbReference type="InterPro" id="IPR006311">
    <property type="entry name" value="TAT_signal"/>
</dbReference>
<reference evidence="6" key="2">
    <citation type="journal article" date="2019" name="Front. Microbiol.">
        <title>Comparative Study of Two Chondroitin Sulfate/Dermatan Sulfate 4-&lt;i&gt;O&lt;/i&gt;-Sulfatases With High Identity.</title>
        <authorList>
            <person name="Wang S."/>
            <person name="Su T."/>
            <person name="Zhang Q."/>
            <person name="Guan J."/>
            <person name="He J."/>
            <person name="Gu L."/>
            <person name="Li F."/>
        </authorList>
    </citation>
    <scope>X-RAY CRYSTALLOGRAPHY (1.95 ANGSTROMS) IN COMPLEX WITH CA(2+)</scope>
</reference>
<feature type="chain" id="PRO_5002174637" evidence="3">
    <location>
        <begin position="20"/>
        <end position="521"/>
    </location>
</feature>
<feature type="domain" description="Sulfatase N-terminal" evidence="4">
    <location>
        <begin position="48"/>
        <end position="399"/>
    </location>
</feature>
<name>A0A0C5AQI9_9VIBR</name>
<evidence type="ECO:0000313" key="5">
    <source>
        <dbReference type="EMBL" id="AJK90566.1"/>
    </source>
</evidence>
<sequence length="521" mass="59536">MSITRRKLLKGMAATSAVAATMVTAGCSATSSRPKTSVSPTDLKAKKPNLLIVFPDEMRAHTLGFMNQDRSYTPNLNKFAKESAVLKQAVSNFPLCTPFRGMLMTGQYPYRNGIQGNSHTAMPGNFGGKDFGIELKKSTRTWSDILKDQGYSMGYIGKWHLDTPEAPFIPSYNNPMEGRYWNDWTAPDRRHGFDFWYAYGTYDKHLTPIYWTNETPRDQPIKVNQWSPEHEADIAIKYLRNENGHYRDRDKPFTLVVSMNPPHSPYDQVPQKYLDKFDGETSRSLNTRPNVQWDQEYLEGYGPEYFKEYMAMVHGVDDQFGRIIDELDRLGLTEDTLVVFFSDHGCCMGSNGKPTKNVHYEEAMRIPMMFRWPGKLTPRQDDLLFSAPDIYPTLFGLMGLEELIPDTVEGTNFAKTVSGIEGDTRPTSQLYTFMPYGGQSYGRRGVRTDRYTLMIDRKIAKPLTFVLHDNQNDPYQMTNIANDNQELIAQLIEKELIPWLELTGDPWRPTEVPASVAKAYT</sequence>
<protein>
    <submittedName>
        <fullName evidence="5">Chondroitin sulfate/dermatan sulfate 4-O-endosulfatase protein</fullName>
    </submittedName>
</protein>